<dbReference type="PROSITE" id="PS50113">
    <property type="entry name" value="PAC"/>
    <property type="match status" value="1"/>
</dbReference>
<feature type="domain" description="Protein kinase" evidence="2">
    <location>
        <begin position="7"/>
        <end position="271"/>
    </location>
</feature>
<dbReference type="KEGG" id="cyt:cce_4097"/>
<dbReference type="PROSITE" id="PS50112">
    <property type="entry name" value="PAS"/>
    <property type="match status" value="1"/>
</dbReference>
<dbReference type="eggNOG" id="COG1672">
    <property type="taxonomic scope" value="Bacteria"/>
</dbReference>
<keyword evidence="5" id="KW-0808">Transferase</keyword>
<dbReference type="HOGENOM" id="CLU_000445_34_1_3"/>
<evidence type="ECO:0000256" key="1">
    <source>
        <dbReference type="SAM" id="Coils"/>
    </source>
</evidence>
<dbReference type="SUPFAM" id="SSF55785">
    <property type="entry name" value="PYP-like sensor domain (PAS domain)"/>
    <property type="match status" value="1"/>
</dbReference>
<dbReference type="SMART" id="SM00091">
    <property type="entry name" value="PAS"/>
    <property type="match status" value="1"/>
</dbReference>
<evidence type="ECO:0000313" key="6">
    <source>
        <dbReference type="Proteomes" id="UP000001203"/>
    </source>
</evidence>
<dbReference type="InterPro" id="IPR011009">
    <property type="entry name" value="Kinase-like_dom_sf"/>
</dbReference>
<dbReference type="RefSeq" id="WP_009543823.1">
    <property type="nucleotide sequence ID" value="NC_010546.1"/>
</dbReference>
<keyword evidence="5" id="KW-0418">Kinase</keyword>
<dbReference type="Pfam" id="PF01590">
    <property type="entry name" value="GAF"/>
    <property type="match status" value="1"/>
</dbReference>
<dbReference type="SMART" id="SM00065">
    <property type="entry name" value="GAF"/>
    <property type="match status" value="1"/>
</dbReference>
<gene>
    <name evidence="5" type="ordered locus">cce_4097</name>
</gene>
<feature type="domain" description="PAS" evidence="3">
    <location>
        <begin position="1493"/>
        <end position="1529"/>
    </location>
</feature>
<dbReference type="Pfam" id="PF13191">
    <property type="entry name" value="AAA_16"/>
    <property type="match status" value="1"/>
</dbReference>
<dbReference type="InterPro" id="IPR029016">
    <property type="entry name" value="GAF-like_dom_sf"/>
</dbReference>
<dbReference type="Gene3D" id="3.30.450.40">
    <property type="match status" value="1"/>
</dbReference>
<keyword evidence="1" id="KW-0175">Coiled coil</keyword>
<dbReference type="SMART" id="SM00086">
    <property type="entry name" value="PAC"/>
    <property type="match status" value="1"/>
</dbReference>
<dbReference type="InterPro" id="IPR027417">
    <property type="entry name" value="P-loop_NTPase"/>
</dbReference>
<dbReference type="Proteomes" id="UP000001203">
    <property type="component" value="Chromosome circular"/>
</dbReference>
<dbReference type="Pfam" id="PF14516">
    <property type="entry name" value="AAA_35"/>
    <property type="match status" value="1"/>
</dbReference>
<dbReference type="PROSITE" id="PS50011">
    <property type="entry name" value="PROTEIN_KINASE_DOM"/>
    <property type="match status" value="1"/>
</dbReference>
<keyword evidence="6" id="KW-1185">Reference proteome</keyword>
<dbReference type="SUPFAM" id="SSF56112">
    <property type="entry name" value="Protein kinase-like (PK-like)"/>
    <property type="match status" value="1"/>
</dbReference>
<dbReference type="GO" id="GO:0004672">
    <property type="term" value="F:protein kinase activity"/>
    <property type="evidence" value="ECO:0007669"/>
    <property type="project" value="InterPro"/>
</dbReference>
<evidence type="ECO:0000259" key="4">
    <source>
        <dbReference type="PROSITE" id="PS50113"/>
    </source>
</evidence>
<dbReference type="InterPro" id="IPR035965">
    <property type="entry name" value="PAS-like_dom_sf"/>
</dbReference>
<dbReference type="eggNOG" id="COG3899">
    <property type="taxonomic scope" value="Bacteria"/>
</dbReference>
<dbReference type="CDD" id="cd00130">
    <property type="entry name" value="PAS"/>
    <property type="match status" value="1"/>
</dbReference>
<dbReference type="EMBL" id="CP000806">
    <property type="protein sequence ID" value="ACB53445.1"/>
    <property type="molecule type" value="Genomic_DNA"/>
</dbReference>
<dbReference type="InterPro" id="IPR000700">
    <property type="entry name" value="PAS-assoc_C"/>
</dbReference>
<dbReference type="InterPro" id="IPR041664">
    <property type="entry name" value="AAA_16"/>
</dbReference>
<dbReference type="OrthoDB" id="9801841at2"/>
<evidence type="ECO:0000313" key="5">
    <source>
        <dbReference type="EMBL" id="ACB53445.1"/>
    </source>
</evidence>
<sequence>MNAFNDYQIISTIYESENSLVYRAVHHLSQQPVVLKVLREDYPTPSELTRYKQEYKITRSFNSDGVIKAYDLLPYNNTLAIVLEDFGGKSLDRLMGLQRFKLSDFLAIAIEISQTLHDIHTANVIHKDINPSNIIYNSDTKQLKIIDFGISTQFTRETPTLQNPRVIQGTLPYISPEQTGRMNRALDYRTDFYSLGITFYQLLTHQLPFDTKDALALVHAHLAKPPIPPHDVDSTIPKAVSNIVMKLLAKMAEERYQEALQIKADLEHCLTQLQQTGEIAEFPLICYDVFPKLTISQKLYGREEQLATLYSTFQRVMASETQQQQVEMLLVSGYSGIGKSVLIRELYKPITQQRGYFIAGKFDQFKRNIPYDAVISAFKSLINQLLTESETNLSLWRNKLLEALGNNGQVMIDFIPELSKIIGSQPAVSSLEATEAQNRFKAVFQRFIGVFCQADHPLVIFLDDLQWADTASLNLIEFIMTQGNLDHLLLLGAYRDNEVSLHHPTMIMINRLREQGMIINDIVLDPLNLEEIEQLLADSLYCDRSTVSPLAALVLEKTSGNPFFINEFLKTIHQENFLTFDPHKQRWQWDLTQIANSGITKNVVDLMITRLSKLPQKTQQTLRLAACIGDRFTISILSIISQTSHSETFDALLSAIQLGLIQPLSALEITPDDPITADLFIENYKFLHDRVQQAAYALIDDRQKTAVHLSIGRLLRDSMNEKDTEELFAIVDHLNQGRELIEDETEKITLAQLNLQAGQKAKESTAYAAANYYLRMAKTEFPGDIWQKKYEMSLILYKELAEVEYLNGNLSESQHLIETALTKAQSILDRTEFYYLQIIQSTLLGKLAEAVELGRQALQDLNIDLPKENLEAAFAAELADYEKTVEPINVSELYDHHQMVIPEKKAAYKILIRILPAAWILNPALMYVVGTKMTNLSLKYGHMDKSPVGYSCFGVINSHRLHNYALAYEHGALSVKLADKYNDSTSQVATRQFHAGMIMPWLKHIKLSERVNIEGIEAGLKIGDLQPVGYSLTYNLYNLIYQGKPLESLLKEVERSLLFTQESQNQWAVNCILSAKILIENLMGLQGTEACFEIAEIAEIPFLETCQQQQTTAAICLYYIFKAQVLYLYDQPIPLTLLDQAGQWFDYIPGTISIAKHNFYDSLTRIACYPQVSVEEQQRYWQQLESNQQQMKIWADNCPENFLHKYLLVAAEMSRLSGQWHQAMNLYDQAIASAQENEFIQNEALANELAAKFWIERSKIDFAELYMRKAHQAYQIWGAKRKVEQLEQTYPQWFSSEASKTNFSIITTANLLPETLDLASIMKASQAISEEIDLDALIAKLLKIAIENAGAQQGFLILEKQSNFIIEAQATLNDDQINRLHIPFDQSETDSQIPLLSVAVVNYVVRTQQYLVLNNAAKEGQFMRDPYIAATHAKSVLCVPLLNQGKLIGLLYLENNLTTDAFTASHLEVLNLLSAQAAISLQNAQLYESLRESKKTLTQILEAMPVGVFVINAQGNPYYANQTAQQILGKGIIAETTTEQLTQTYQAYLTGTDELYPTEEQPIVRALNGEKVRVDNIEVRKTDQIVPLEVSASPVFDEKGQILYGITAFTDISDRRRAEAERTKFTQELTRKNIALEQAQQEIAQYSQNLELKVLERTQELTHTLDILKATQAELIFENELLKNAEQSSTFDYQVGGSLPMDAPTYVVRAADRYLYKALKQGEFCYVLNPRQMGKSSLMVRMMHYLQQEGSCCAVVDMTRIGSEDVTPEQWYKGLAVELGRRFGLLKKVNLKAWWKERKDISPVQRFSQFIEDILLVEVGIENGIPPKPLIIFIDEIDNVLELNFPVNDFFALIRSCYNQRSFDQAYQRLTFALFGVTTPSNLITNIQTTPFNIGQSIQLEGFKEHEAQPLLQGLAEKVTNPQTLLKEVLAWTNGQPFLTQKLCKLIRNYPSPIPTHDETQWVENLVRQQIIKNWESQDEPEHLRTIRDRILNSQQSIQLLELYRQVIDQEAVVLTNSPEEKELLLSGLVIKQQGFLRVTNRIYQWIFDRTWVKQQLGEVTKG</sequence>
<proteinExistence type="predicted"/>
<name>B1WQZ3_CROS5</name>
<dbReference type="Pfam" id="PF00069">
    <property type="entry name" value="Pkinase"/>
    <property type="match status" value="1"/>
</dbReference>
<dbReference type="PANTHER" id="PTHR43642:SF1">
    <property type="entry name" value="HYBRID SIGNAL TRANSDUCTION HISTIDINE KINASE G"/>
    <property type="match status" value="1"/>
</dbReference>
<dbReference type="Pfam" id="PF08448">
    <property type="entry name" value="PAS_4"/>
    <property type="match status" value="1"/>
</dbReference>
<dbReference type="eggNOG" id="COG0515">
    <property type="taxonomic scope" value="Bacteria"/>
</dbReference>
<feature type="domain" description="PAC" evidence="4">
    <location>
        <begin position="1568"/>
        <end position="1624"/>
    </location>
</feature>
<organism evidence="5 6">
    <name type="scientific">Crocosphaera subtropica (strain ATCC 51142 / BH68)</name>
    <name type="common">Cyanothece sp. (strain ATCC 51142)</name>
    <dbReference type="NCBI Taxonomy" id="43989"/>
    <lineage>
        <taxon>Bacteria</taxon>
        <taxon>Bacillati</taxon>
        <taxon>Cyanobacteriota</taxon>
        <taxon>Cyanophyceae</taxon>
        <taxon>Oscillatoriophycideae</taxon>
        <taxon>Chroococcales</taxon>
        <taxon>Aphanothecaceae</taxon>
        <taxon>Crocosphaera</taxon>
        <taxon>Crocosphaera subtropica</taxon>
    </lineage>
</organism>
<dbReference type="Gene3D" id="1.10.510.10">
    <property type="entry name" value="Transferase(Phosphotransferase) domain 1"/>
    <property type="match status" value="1"/>
</dbReference>
<dbReference type="InterPro" id="IPR013656">
    <property type="entry name" value="PAS_4"/>
</dbReference>
<dbReference type="PANTHER" id="PTHR43642">
    <property type="entry name" value="HYBRID SIGNAL TRANSDUCTION HISTIDINE KINASE G"/>
    <property type="match status" value="1"/>
</dbReference>
<dbReference type="SUPFAM" id="SSF52540">
    <property type="entry name" value="P-loop containing nucleoside triphosphate hydrolases"/>
    <property type="match status" value="2"/>
</dbReference>
<dbReference type="Gene3D" id="3.30.200.20">
    <property type="entry name" value="Phosphorylase Kinase, domain 1"/>
    <property type="match status" value="1"/>
</dbReference>
<dbReference type="Gene3D" id="3.30.450.20">
    <property type="entry name" value="PAS domain"/>
    <property type="match status" value="1"/>
</dbReference>
<dbReference type="InterPro" id="IPR053159">
    <property type="entry name" value="Hybrid_Histidine_Kinase"/>
</dbReference>
<dbReference type="CDD" id="cd14014">
    <property type="entry name" value="STKc_PknB_like"/>
    <property type="match status" value="1"/>
</dbReference>
<evidence type="ECO:0000259" key="2">
    <source>
        <dbReference type="PROSITE" id="PS50011"/>
    </source>
</evidence>
<feature type="coiled-coil region" evidence="1">
    <location>
        <begin position="1622"/>
        <end position="1688"/>
    </location>
</feature>
<protein>
    <submittedName>
        <fullName evidence="5">Two-component sensor serine/threonine kinase</fullName>
    </submittedName>
</protein>
<dbReference type="InterPro" id="IPR000719">
    <property type="entry name" value="Prot_kinase_dom"/>
</dbReference>
<dbReference type="InterPro" id="IPR000014">
    <property type="entry name" value="PAS"/>
</dbReference>
<reference evidence="5 6" key="1">
    <citation type="journal article" date="2008" name="Proc. Natl. Acad. Sci. U.S.A.">
        <title>The genome of Cyanothece 51142, a unicellular diazotrophic cyanobacterium important in the marine nitrogen cycle.</title>
        <authorList>
            <person name="Welsh E.A."/>
            <person name="Liberton M."/>
            <person name="Stoeckel J."/>
            <person name="Loh T."/>
            <person name="Elvitigala T."/>
            <person name="Wang C."/>
            <person name="Wollam A."/>
            <person name="Fulton R.S."/>
            <person name="Clifton S.W."/>
            <person name="Jacobs J.M."/>
            <person name="Aurora R."/>
            <person name="Ghosh B.K."/>
            <person name="Sherman L.A."/>
            <person name="Smith R.D."/>
            <person name="Wilson R.K."/>
            <person name="Pakrasi H.B."/>
        </authorList>
    </citation>
    <scope>NUCLEOTIDE SEQUENCE [LARGE SCALE GENOMIC DNA]</scope>
    <source>
        <strain evidence="6">ATCC 51142 / BH68</strain>
    </source>
</reference>
<dbReference type="STRING" id="43989.cce_4097"/>
<dbReference type="InterPro" id="IPR001610">
    <property type="entry name" value="PAC"/>
</dbReference>
<dbReference type="InterPro" id="IPR003018">
    <property type="entry name" value="GAF"/>
</dbReference>
<accession>B1WQZ3</accession>
<evidence type="ECO:0000259" key="3">
    <source>
        <dbReference type="PROSITE" id="PS50112"/>
    </source>
</evidence>
<dbReference type="Gene3D" id="3.40.50.300">
    <property type="entry name" value="P-loop containing nucleotide triphosphate hydrolases"/>
    <property type="match status" value="2"/>
</dbReference>
<dbReference type="NCBIfam" id="TIGR00229">
    <property type="entry name" value="sensory_box"/>
    <property type="match status" value="1"/>
</dbReference>
<dbReference type="eggNOG" id="COG2203">
    <property type="taxonomic scope" value="Bacteria"/>
</dbReference>
<dbReference type="SUPFAM" id="SSF55781">
    <property type="entry name" value="GAF domain-like"/>
    <property type="match status" value="1"/>
</dbReference>
<dbReference type="GO" id="GO:0005524">
    <property type="term" value="F:ATP binding"/>
    <property type="evidence" value="ECO:0007669"/>
    <property type="project" value="InterPro"/>
</dbReference>